<keyword evidence="6 12" id="KW-0133">Cell shape</keyword>
<evidence type="ECO:0000256" key="12">
    <source>
        <dbReference type="HAMAP-Rule" id="MF_00111"/>
    </source>
</evidence>
<feature type="binding site" evidence="12">
    <location>
        <position position="315"/>
    </location>
    <ligand>
        <name>UDP-N-acetyl-alpha-D-glucosamine</name>
        <dbReference type="ChEBI" id="CHEBI:57705"/>
    </ligand>
</feature>
<dbReference type="InterPro" id="IPR050068">
    <property type="entry name" value="MurA_subfamily"/>
</dbReference>
<dbReference type="InterPro" id="IPR005750">
    <property type="entry name" value="UDP_GlcNAc_COvinyl_MurA"/>
</dbReference>
<evidence type="ECO:0000256" key="6">
    <source>
        <dbReference type="ARBA" id="ARBA00022960"/>
    </source>
</evidence>
<evidence type="ECO:0000313" key="15">
    <source>
        <dbReference type="Proteomes" id="UP000248706"/>
    </source>
</evidence>
<dbReference type="UniPathway" id="UPA00219"/>
<feature type="binding site" evidence="12">
    <location>
        <position position="101"/>
    </location>
    <ligand>
        <name>UDP-N-acetyl-alpha-D-glucosamine</name>
        <dbReference type="ChEBI" id="CHEBI:57705"/>
    </ligand>
</feature>
<feature type="domain" description="Enolpyruvate transferase" evidence="13">
    <location>
        <begin position="14"/>
        <end position="432"/>
    </location>
</feature>
<dbReference type="OrthoDB" id="9803760at2"/>
<dbReference type="HAMAP" id="MF_00111">
    <property type="entry name" value="MurA"/>
    <property type="match status" value="1"/>
</dbReference>
<dbReference type="Gene3D" id="3.65.10.10">
    <property type="entry name" value="Enolpyruvate transferase domain"/>
    <property type="match status" value="2"/>
</dbReference>
<protein>
    <recommendedName>
        <fullName evidence="12">UDP-N-acetylglucosamine 1-carboxyvinyltransferase</fullName>
        <ecNumber evidence="12">2.5.1.7</ecNumber>
    </recommendedName>
    <alternativeName>
        <fullName evidence="12">Enoylpyruvate transferase</fullName>
    </alternativeName>
    <alternativeName>
        <fullName evidence="12">UDP-N-acetylglucosamine enolpyruvyl transferase</fullName>
        <shortName evidence="12">EPT</shortName>
    </alternativeName>
</protein>
<dbReference type="Pfam" id="PF00275">
    <property type="entry name" value="EPSP_synthase"/>
    <property type="match status" value="1"/>
</dbReference>
<dbReference type="EC" id="2.5.1.7" evidence="12"/>
<organism evidence="14 15">
    <name type="scientific">Thermogemmatispora tikiterensis</name>
    <dbReference type="NCBI Taxonomy" id="1825093"/>
    <lineage>
        <taxon>Bacteria</taxon>
        <taxon>Bacillati</taxon>
        <taxon>Chloroflexota</taxon>
        <taxon>Ktedonobacteria</taxon>
        <taxon>Thermogemmatisporales</taxon>
        <taxon>Thermogemmatisporaceae</taxon>
        <taxon>Thermogemmatispora</taxon>
    </lineage>
</organism>
<comment type="subcellular location">
    <subcellularLocation>
        <location evidence="1 12">Cytoplasm</location>
    </subcellularLocation>
</comment>
<evidence type="ECO:0000256" key="1">
    <source>
        <dbReference type="ARBA" id="ARBA00004496"/>
    </source>
</evidence>
<evidence type="ECO:0000256" key="4">
    <source>
        <dbReference type="ARBA" id="ARBA00022618"/>
    </source>
</evidence>
<dbReference type="CDD" id="cd01555">
    <property type="entry name" value="UdpNAET"/>
    <property type="match status" value="1"/>
</dbReference>
<dbReference type="GO" id="GO:0008760">
    <property type="term" value="F:UDP-N-acetylglucosamine 1-carboxyvinyltransferase activity"/>
    <property type="evidence" value="ECO:0007669"/>
    <property type="project" value="UniProtKB-UniRule"/>
</dbReference>
<evidence type="ECO:0000256" key="8">
    <source>
        <dbReference type="ARBA" id="ARBA00023306"/>
    </source>
</evidence>
<sequence>MTDIAKAAPYYLIRGGTPLHGEVTVSGAKNAVTKMTIASLLTEEPCTLRNVPLIGDLYLTLSLCQEMGSEVMLDEQEHLLSIRTPAIHSTSVSATIGGLNRMAILTVGPLLHRCGEADIPLPGGDRIGARPIDFHLNGLQQMGATIVELGGRYYMSAPRGLHGATIRLPFPSVMATENFLITASLARGVTIIENAALEPEIIDLIKFLQKMGAIIEQKVDRRIVIEGVQRLRGARHTLLSDRNEAVSLAIAAYLTKGDIYLRGAQQDTLLTFLNTLSKMGLHFEVEDEGIRFIGDDRPPPPIALETDVHPGFMTDWQQPFTILLTQADGISVVHETIYEDRFGYTHALKTMGAHIGLYTKCLGEVPCRFREKQYLHSCVVRGPTPLNAARLDIPDIRAGCSYILAALCAEGTSEVHGVEHIERGYERLDEKLRALGAQLEVIHPSAEDDSLDALA</sequence>
<reference evidence="14 15" key="1">
    <citation type="submission" date="2016-08" db="EMBL/GenBank/DDBJ databases">
        <title>Analysis of Carbohydrate Active Enzymes in Thermogemmatispora T81 Reveals Carbohydrate Degradation Ability.</title>
        <authorList>
            <person name="Tomazini A."/>
            <person name="Lal S."/>
            <person name="Stott M."/>
            <person name="Henrissat B."/>
            <person name="Polikarpov I."/>
            <person name="Sparling R."/>
            <person name="Levin D.B."/>
        </authorList>
    </citation>
    <scope>NUCLEOTIDE SEQUENCE [LARGE SCALE GENOMIC DNA]</scope>
    <source>
        <strain evidence="14 15">T81</strain>
    </source>
</reference>
<comment type="function">
    <text evidence="12">Cell wall formation. Adds enolpyruvyl to UDP-N-acetylglucosamine.</text>
</comment>
<dbReference type="GO" id="GO:0005737">
    <property type="term" value="C:cytoplasm"/>
    <property type="evidence" value="ECO:0007669"/>
    <property type="project" value="UniProtKB-SubCell"/>
</dbReference>
<evidence type="ECO:0000256" key="9">
    <source>
        <dbReference type="ARBA" id="ARBA00023316"/>
    </source>
</evidence>
<dbReference type="SUPFAM" id="SSF55205">
    <property type="entry name" value="EPT/RTPC-like"/>
    <property type="match status" value="1"/>
</dbReference>
<keyword evidence="8 12" id="KW-0131">Cell cycle</keyword>
<accession>A0A328VGV7</accession>
<evidence type="ECO:0000259" key="13">
    <source>
        <dbReference type="Pfam" id="PF00275"/>
    </source>
</evidence>
<dbReference type="GO" id="GO:0009252">
    <property type="term" value="P:peptidoglycan biosynthetic process"/>
    <property type="evidence" value="ECO:0007669"/>
    <property type="project" value="UniProtKB-UniRule"/>
</dbReference>
<comment type="pathway">
    <text evidence="2 12">Cell wall biogenesis; peptidoglycan biosynthesis.</text>
</comment>
<evidence type="ECO:0000256" key="5">
    <source>
        <dbReference type="ARBA" id="ARBA00022679"/>
    </source>
</evidence>
<dbReference type="PANTHER" id="PTHR43783">
    <property type="entry name" value="UDP-N-ACETYLGLUCOSAMINE 1-CARBOXYVINYLTRANSFERASE"/>
    <property type="match status" value="1"/>
</dbReference>
<dbReference type="EMBL" id="MCIF01000002">
    <property type="protein sequence ID" value="RAQ96101.1"/>
    <property type="molecule type" value="Genomic_DNA"/>
</dbReference>
<feature type="active site" description="Proton donor" evidence="12">
    <location>
        <position position="125"/>
    </location>
</feature>
<name>A0A328VGV7_9CHLR</name>
<evidence type="ECO:0000313" key="14">
    <source>
        <dbReference type="EMBL" id="RAQ96101.1"/>
    </source>
</evidence>
<dbReference type="InterPro" id="IPR001986">
    <property type="entry name" value="Enolpyruvate_Tfrase_dom"/>
</dbReference>
<dbReference type="GO" id="GO:0008360">
    <property type="term" value="P:regulation of cell shape"/>
    <property type="evidence" value="ECO:0007669"/>
    <property type="project" value="UniProtKB-KW"/>
</dbReference>
<dbReference type="InterPro" id="IPR036968">
    <property type="entry name" value="Enolpyruvate_Tfrase_sf"/>
</dbReference>
<keyword evidence="3 12" id="KW-0963">Cytoplasm</keyword>
<dbReference type="Proteomes" id="UP000248706">
    <property type="component" value="Unassembled WGS sequence"/>
</dbReference>
<evidence type="ECO:0000256" key="2">
    <source>
        <dbReference type="ARBA" id="ARBA00004752"/>
    </source>
</evidence>
<proteinExistence type="inferred from homology"/>
<comment type="catalytic activity">
    <reaction evidence="11 12">
        <text>phosphoenolpyruvate + UDP-N-acetyl-alpha-D-glucosamine = UDP-N-acetyl-3-O-(1-carboxyvinyl)-alpha-D-glucosamine + phosphate</text>
        <dbReference type="Rhea" id="RHEA:18681"/>
        <dbReference type="ChEBI" id="CHEBI:43474"/>
        <dbReference type="ChEBI" id="CHEBI:57705"/>
        <dbReference type="ChEBI" id="CHEBI:58702"/>
        <dbReference type="ChEBI" id="CHEBI:68483"/>
        <dbReference type="EC" id="2.5.1.7"/>
    </reaction>
</comment>
<dbReference type="NCBIfam" id="NF006873">
    <property type="entry name" value="PRK09369.1"/>
    <property type="match status" value="1"/>
</dbReference>
<comment type="similarity">
    <text evidence="10 12">Belongs to the EPSP synthase family. MurA subfamily.</text>
</comment>
<dbReference type="RefSeq" id="WP_112429392.1">
    <property type="nucleotide sequence ID" value="NZ_MCIF01000002.1"/>
</dbReference>
<keyword evidence="7 12" id="KW-0573">Peptidoglycan synthesis</keyword>
<evidence type="ECO:0000256" key="10">
    <source>
        <dbReference type="ARBA" id="ARBA00038367"/>
    </source>
</evidence>
<feature type="binding site" evidence="12">
    <location>
        <begin position="29"/>
        <end position="30"/>
    </location>
    <ligand>
        <name>phosphoenolpyruvate</name>
        <dbReference type="ChEBI" id="CHEBI:58702"/>
    </ligand>
</feature>
<gene>
    <name evidence="12" type="primary">murA</name>
    <name evidence="14" type="ORF">A4R35_11200</name>
</gene>
<keyword evidence="15" id="KW-1185">Reference proteome</keyword>
<dbReference type="PANTHER" id="PTHR43783:SF1">
    <property type="entry name" value="UDP-N-ACETYLGLUCOSAMINE 1-CARBOXYVINYLTRANSFERASE"/>
    <property type="match status" value="1"/>
</dbReference>
<feature type="binding site" evidence="12">
    <location>
        <position position="337"/>
    </location>
    <ligand>
        <name>UDP-N-acetyl-alpha-D-glucosamine</name>
        <dbReference type="ChEBI" id="CHEBI:57705"/>
    </ligand>
</feature>
<dbReference type="NCBIfam" id="TIGR01072">
    <property type="entry name" value="murA"/>
    <property type="match status" value="1"/>
</dbReference>
<keyword evidence="5 12" id="KW-0808">Transferase</keyword>
<dbReference type="GO" id="GO:0051301">
    <property type="term" value="P:cell division"/>
    <property type="evidence" value="ECO:0007669"/>
    <property type="project" value="UniProtKB-KW"/>
</dbReference>
<dbReference type="GO" id="GO:0071555">
    <property type="term" value="P:cell wall organization"/>
    <property type="evidence" value="ECO:0007669"/>
    <property type="project" value="UniProtKB-KW"/>
</dbReference>
<evidence type="ECO:0000256" key="3">
    <source>
        <dbReference type="ARBA" id="ARBA00022490"/>
    </source>
</evidence>
<comment type="caution">
    <text evidence="14">The sequence shown here is derived from an EMBL/GenBank/DDBJ whole genome shotgun (WGS) entry which is preliminary data.</text>
</comment>
<dbReference type="GO" id="GO:0019277">
    <property type="term" value="P:UDP-N-acetylgalactosamine biosynthetic process"/>
    <property type="evidence" value="ECO:0007669"/>
    <property type="project" value="InterPro"/>
</dbReference>
<keyword evidence="9 12" id="KW-0961">Cell wall biogenesis/degradation</keyword>
<evidence type="ECO:0000256" key="11">
    <source>
        <dbReference type="ARBA" id="ARBA00047527"/>
    </source>
</evidence>
<keyword evidence="4 12" id="KW-0132">Cell division</keyword>
<dbReference type="AlphaFoldDB" id="A0A328VGV7"/>
<evidence type="ECO:0000256" key="7">
    <source>
        <dbReference type="ARBA" id="ARBA00022984"/>
    </source>
</evidence>
<dbReference type="InterPro" id="IPR013792">
    <property type="entry name" value="RNA3'P_cycl/enolpyr_Trfase_a/b"/>
</dbReference>
<comment type="caution">
    <text evidence="12">Lacks conserved residue(s) required for the propagation of feature annotation.</text>
</comment>